<evidence type="ECO:0000313" key="2">
    <source>
        <dbReference type="Proteomes" id="UP001165064"/>
    </source>
</evidence>
<keyword evidence="2" id="KW-1185">Reference proteome</keyword>
<dbReference type="Proteomes" id="UP001165064">
    <property type="component" value="Unassembled WGS sequence"/>
</dbReference>
<sequence length="68" mass="7675">MKPKVHVPSAIDANFELPKKKLPPPIPPKTRLASSKVQQKSKQQQEASEDSDNPFGDDKEADHVVEWR</sequence>
<organism evidence="1 2">
    <name type="scientific">Ambrosiozyma monospora</name>
    <name type="common">Yeast</name>
    <name type="synonym">Endomycopsis monosporus</name>
    <dbReference type="NCBI Taxonomy" id="43982"/>
    <lineage>
        <taxon>Eukaryota</taxon>
        <taxon>Fungi</taxon>
        <taxon>Dikarya</taxon>
        <taxon>Ascomycota</taxon>
        <taxon>Saccharomycotina</taxon>
        <taxon>Pichiomycetes</taxon>
        <taxon>Pichiales</taxon>
        <taxon>Pichiaceae</taxon>
        <taxon>Ambrosiozyma</taxon>
    </lineage>
</organism>
<comment type="caution">
    <text evidence="1">The sequence shown here is derived from an EMBL/GenBank/DDBJ whole genome shotgun (WGS) entry which is preliminary data.</text>
</comment>
<name>A0ACB5UCU1_AMBMO</name>
<gene>
    <name evidence="1" type="ORF">Amon02_001339200</name>
</gene>
<accession>A0ACB5UCU1</accession>
<reference evidence="1" key="1">
    <citation type="submission" date="2023-04" db="EMBL/GenBank/DDBJ databases">
        <title>Ambrosiozyma monospora NBRC 10751.</title>
        <authorList>
            <person name="Ichikawa N."/>
            <person name="Sato H."/>
            <person name="Tonouchi N."/>
        </authorList>
    </citation>
    <scope>NUCLEOTIDE SEQUENCE</scope>
    <source>
        <strain evidence="1">NBRC 10751</strain>
    </source>
</reference>
<evidence type="ECO:0000313" key="1">
    <source>
        <dbReference type="EMBL" id="GMF08900.1"/>
    </source>
</evidence>
<protein>
    <submittedName>
        <fullName evidence="1">Unnamed protein product</fullName>
    </submittedName>
</protein>
<dbReference type="EMBL" id="BSXS01017488">
    <property type="protein sequence ID" value="GMF08900.1"/>
    <property type="molecule type" value="Genomic_DNA"/>
</dbReference>
<proteinExistence type="predicted"/>